<keyword evidence="1" id="KW-0812">Transmembrane</keyword>
<accession>A0A927GH60</accession>
<evidence type="ECO:0000313" key="3">
    <source>
        <dbReference type="Proteomes" id="UP000653797"/>
    </source>
</evidence>
<name>A0A927GH60_9BACT</name>
<sequence length="205" mass="22448">MKTITQLFDRFDQLDTAINRWLVAHSIALLRISLGLVFLGFGVLKFFPGISPIEELATRTTTLLTVGLFSGHRAMDFVAALECVIGVCFLTGRFLRVGVWLMGAQMIGAMSPLLLFSTELFPGPLHAPSLAAQYIIKDIILIAAGMVIASTWTGARIVAQPQSLRSTLPRRLPKVERSFSLSPSTIHLGSNGGKNYRLVTLLQKH</sequence>
<dbReference type="RefSeq" id="WP_191043311.1">
    <property type="nucleotide sequence ID" value="NZ_JACXAA010000028.1"/>
</dbReference>
<dbReference type="AlphaFoldDB" id="A0A927GH60"/>
<evidence type="ECO:0000256" key="1">
    <source>
        <dbReference type="SAM" id="Phobius"/>
    </source>
</evidence>
<keyword evidence="1" id="KW-0472">Membrane</keyword>
<feature type="transmembrane region" description="Helical" evidence="1">
    <location>
        <begin position="64"/>
        <end position="90"/>
    </location>
</feature>
<protein>
    <recommendedName>
        <fullName evidence="4">DoxX family protein</fullName>
    </recommendedName>
</protein>
<feature type="transmembrane region" description="Helical" evidence="1">
    <location>
        <begin position="97"/>
        <end position="115"/>
    </location>
</feature>
<gene>
    <name evidence="2" type="ORF">IC230_32755</name>
</gene>
<dbReference type="EMBL" id="JACXAA010000028">
    <property type="protein sequence ID" value="MBD2757687.1"/>
    <property type="molecule type" value="Genomic_DNA"/>
</dbReference>
<reference evidence="2" key="1">
    <citation type="submission" date="2020-09" db="EMBL/GenBank/DDBJ databases">
        <authorList>
            <person name="Kim M.K."/>
        </authorList>
    </citation>
    <scope>NUCLEOTIDE SEQUENCE</scope>
    <source>
        <strain evidence="2">BT704</strain>
    </source>
</reference>
<comment type="caution">
    <text evidence="2">The sequence shown here is derived from an EMBL/GenBank/DDBJ whole genome shotgun (WGS) entry which is preliminary data.</text>
</comment>
<keyword evidence="3" id="KW-1185">Reference proteome</keyword>
<organism evidence="2 3">
    <name type="scientific">Spirosoma validum</name>
    <dbReference type="NCBI Taxonomy" id="2771355"/>
    <lineage>
        <taxon>Bacteria</taxon>
        <taxon>Pseudomonadati</taxon>
        <taxon>Bacteroidota</taxon>
        <taxon>Cytophagia</taxon>
        <taxon>Cytophagales</taxon>
        <taxon>Cytophagaceae</taxon>
        <taxon>Spirosoma</taxon>
    </lineage>
</organism>
<proteinExistence type="predicted"/>
<keyword evidence="1" id="KW-1133">Transmembrane helix</keyword>
<dbReference type="Proteomes" id="UP000653797">
    <property type="component" value="Unassembled WGS sequence"/>
</dbReference>
<evidence type="ECO:0000313" key="2">
    <source>
        <dbReference type="EMBL" id="MBD2757687.1"/>
    </source>
</evidence>
<feature type="transmembrane region" description="Helical" evidence="1">
    <location>
        <begin position="21"/>
        <end position="44"/>
    </location>
</feature>
<feature type="transmembrane region" description="Helical" evidence="1">
    <location>
        <begin position="135"/>
        <end position="155"/>
    </location>
</feature>
<evidence type="ECO:0008006" key="4">
    <source>
        <dbReference type="Google" id="ProtNLM"/>
    </source>
</evidence>